<dbReference type="InterPro" id="IPR018200">
    <property type="entry name" value="USP_CS"/>
</dbReference>
<dbReference type="SUPFAM" id="SSF54001">
    <property type="entry name" value="Cysteine proteinases"/>
    <property type="match status" value="1"/>
</dbReference>
<dbReference type="CDD" id="cd02674">
    <property type="entry name" value="Peptidase_C19R"/>
    <property type="match status" value="1"/>
</dbReference>
<comment type="catalytic activity">
    <reaction evidence="1 2">
        <text>Thiol-dependent hydrolysis of ester, thioester, amide, peptide and isopeptide bonds formed by the C-terminal Gly of ubiquitin (a 76-residue protein attached to proteins as an intracellular targeting signal).</text>
        <dbReference type="EC" id="3.4.19.12"/>
    </reaction>
</comment>
<dbReference type="PANTHER" id="PTHR21646">
    <property type="entry name" value="UBIQUITIN CARBOXYL-TERMINAL HYDROLASE"/>
    <property type="match status" value="1"/>
</dbReference>
<feature type="compositionally biased region" description="Low complexity" evidence="3">
    <location>
        <begin position="118"/>
        <end position="136"/>
    </location>
</feature>
<evidence type="ECO:0000256" key="1">
    <source>
        <dbReference type="ARBA" id="ARBA00000707"/>
    </source>
</evidence>
<feature type="compositionally biased region" description="Low complexity" evidence="3">
    <location>
        <begin position="304"/>
        <end position="314"/>
    </location>
</feature>
<feature type="compositionally biased region" description="Acidic residues" evidence="3">
    <location>
        <begin position="336"/>
        <end position="351"/>
    </location>
</feature>
<evidence type="ECO:0000313" key="6">
    <source>
        <dbReference type="Proteomes" id="UP001642520"/>
    </source>
</evidence>
<dbReference type="PROSITE" id="PS50235">
    <property type="entry name" value="USP_3"/>
    <property type="match status" value="1"/>
</dbReference>
<dbReference type="PROSITE" id="PS00972">
    <property type="entry name" value="USP_1"/>
    <property type="match status" value="1"/>
</dbReference>
<sequence length="737" mass="81246">MSYHRGGQAGAVAVSYSTSSMAPHSPSRRCSSGSAGTSSSSIGASTSKLNTYRSTTSSSTLDRPTNFYSSSSSSSGYRSNYTSEYKRSYCPSGRSVSSSTYSNTGGSGGTAANVTVNGTSGTRFGLSTSSSSSSISSRDRGIQESSTSLSRLDTSADLSRYSPSGYIPNIRQTSSTSGTGGGHHYHHHHQWKHHSTGSSLTELFGGDDRDVVYERTPSRDYHRPESSLSSSSSSSSCAVGGALWSRSKRRPLSSSTVLSSGHARADSAASPGEVTIDERGTIRDLDEDDDDDANDNNTDDRHNNNSSNGNNGSSVEDAPCGPPQYGINNNDRDHDPDDNDDENEDDVDDEDKPNSRRHRQQQQQRGILAHRTDEEGSPTNKSARNRVQVHRDERCGLNGLRNIGNTCFMNSVIQCLSNTRPLLEYLLNEQYLADINTTTSSMKGALIKAFSQVIHELWEVGGDHVVNTTALKTQIQRFAPRFMGYSQQDAQEFLRYLLEGLHEDVNRVTVKPQPIHTDIPEMYTDSQKAVESWKRYLRSEDSMIVDVFVGQLRSSLHCTSCDHVSVTLDPFWDLSLPIPARSGMVKLSQCLEHFTREEVLDGDEKPTCSKCQMRRKCTKSFSIQKFPKILVIHLKRFSPMERFRSKLNVMVDFPLTGLDLSAFAAPRVPGCTYNLYGVANHSGTTHSGHYTAYCKHPYSGEWHEYNDSRVSVVPARSVSSTEAYVLFYEQQPHSSHL</sequence>
<evidence type="ECO:0000256" key="2">
    <source>
        <dbReference type="RuleBase" id="RU366025"/>
    </source>
</evidence>
<proteinExistence type="inferred from homology"/>
<dbReference type="InterPro" id="IPR050185">
    <property type="entry name" value="Ub_carboxyl-term_hydrolase"/>
</dbReference>
<feature type="compositionally biased region" description="Low complexity" evidence="3">
    <location>
        <begin position="31"/>
        <end position="47"/>
    </location>
</feature>
<dbReference type="Gene3D" id="3.90.70.10">
    <property type="entry name" value="Cysteine proteinases"/>
    <property type="match status" value="1"/>
</dbReference>
<keyword evidence="2" id="KW-0833">Ubl conjugation pathway</keyword>
<comment type="similarity">
    <text evidence="2">Belongs to the peptidase C19 family.</text>
</comment>
<feature type="compositionally biased region" description="Low complexity" evidence="3">
    <location>
        <begin position="92"/>
        <end position="104"/>
    </location>
</feature>
<evidence type="ECO:0000313" key="5">
    <source>
        <dbReference type="EMBL" id="CAL7942585.1"/>
    </source>
</evidence>
<feature type="compositionally biased region" description="Low complexity" evidence="3">
    <location>
        <begin position="226"/>
        <end position="236"/>
    </location>
</feature>
<name>A0ABP1NTH0_XYLVO</name>
<keyword evidence="2" id="KW-0378">Hydrolase</keyword>
<feature type="domain" description="USP" evidence="4">
    <location>
        <begin position="398"/>
        <end position="731"/>
    </location>
</feature>
<keyword evidence="2" id="KW-0645">Protease</keyword>
<feature type="compositionally biased region" description="Polar residues" evidence="3">
    <location>
        <begin position="48"/>
        <end position="68"/>
    </location>
</feature>
<dbReference type="PROSITE" id="PS00973">
    <property type="entry name" value="USP_2"/>
    <property type="match status" value="1"/>
</dbReference>
<feature type="region of interest" description="Disordered" evidence="3">
    <location>
        <begin position="216"/>
        <end position="389"/>
    </location>
</feature>
<feature type="compositionally biased region" description="Polar residues" evidence="3">
    <location>
        <begin position="143"/>
        <end position="157"/>
    </location>
</feature>
<dbReference type="InterPro" id="IPR001394">
    <property type="entry name" value="Peptidase_C19_UCH"/>
</dbReference>
<comment type="caution">
    <text evidence="5">The sequence shown here is derived from an EMBL/GenBank/DDBJ whole genome shotgun (WGS) entry which is preliminary data.</text>
</comment>
<dbReference type="PANTHER" id="PTHR21646:SF23">
    <property type="entry name" value="UBIQUITIN CARBOXYL-TERMINAL HYDROLASE USP2"/>
    <property type="match status" value="1"/>
</dbReference>
<organism evidence="5 6">
    <name type="scientific">Xylocopa violacea</name>
    <name type="common">Violet carpenter bee</name>
    <name type="synonym">Apis violacea</name>
    <dbReference type="NCBI Taxonomy" id="135666"/>
    <lineage>
        <taxon>Eukaryota</taxon>
        <taxon>Metazoa</taxon>
        <taxon>Ecdysozoa</taxon>
        <taxon>Arthropoda</taxon>
        <taxon>Hexapoda</taxon>
        <taxon>Insecta</taxon>
        <taxon>Pterygota</taxon>
        <taxon>Neoptera</taxon>
        <taxon>Endopterygota</taxon>
        <taxon>Hymenoptera</taxon>
        <taxon>Apocrita</taxon>
        <taxon>Aculeata</taxon>
        <taxon>Apoidea</taxon>
        <taxon>Anthophila</taxon>
        <taxon>Apidae</taxon>
        <taxon>Xylocopa</taxon>
        <taxon>Xylocopa</taxon>
    </lineage>
</organism>
<reference evidence="5 6" key="1">
    <citation type="submission" date="2024-08" db="EMBL/GenBank/DDBJ databases">
        <authorList>
            <person name="Will J Nash"/>
            <person name="Angela Man"/>
            <person name="Seanna McTaggart"/>
            <person name="Kendall Baker"/>
            <person name="Tom Barker"/>
            <person name="Leah Catchpole"/>
            <person name="Alex Durrant"/>
            <person name="Karim Gharbi"/>
            <person name="Naomi Irish"/>
            <person name="Gemy Kaithakottil"/>
            <person name="Debby Ku"/>
            <person name="Aaliyah Providence"/>
            <person name="Felix Shaw"/>
            <person name="David Swarbreck"/>
            <person name="Chris Watkins"/>
            <person name="Ann M. McCartney"/>
            <person name="Giulio Formenti"/>
            <person name="Alice Mouton"/>
            <person name="Noel Vella"/>
            <person name="Bjorn M von Reumont"/>
            <person name="Adriana Vella"/>
            <person name="Wilfried Haerty"/>
        </authorList>
    </citation>
    <scope>NUCLEOTIDE SEQUENCE [LARGE SCALE GENOMIC DNA]</scope>
</reference>
<feature type="region of interest" description="Disordered" evidence="3">
    <location>
        <begin position="1"/>
        <end position="203"/>
    </location>
</feature>
<feature type="compositionally biased region" description="Basic and acidic residues" evidence="3">
    <location>
        <begin position="216"/>
        <end position="225"/>
    </location>
</feature>
<keyword evidence="6" id="KW-1185">Reference proteome</keyword>
<dbReference type="InterPro" id="IPR038765">
    <property type="entry name" value="Papain-like_cys_pep_sf"/>
</dbReference>
<feature type="compositionally biased region" description="Basic residues" evidence="3">
    <location>
        <begin position="183"/>
        <end position="195"/>
    </location>
</feature>
<evidence type="ECO:0000259" key="4">
    <source>
        <dbReference type="PROSITE" id="PS50235"/>
    </source>
</evidence>
<dbReference type="Pfam" id="PF00443">
    <property type="entry name" value="UCH"/>
    <property type="match status" value="1"/>
</dbReference>
<protein>
    <recommendedName>
        <fullName evidence="2">Ubiquitin carboxyl-terminal hydrolase</fullName>
        <ecNumber evidence="2">3.4.19.12</ecNumber>
    </recommendedName>
</protein>
<dbReference type="EC" id="3.4.19.12" evidence="2"/>
<dbReference type="InterPro" id="IPR028889">
    <property type="entry name" value="USP"/>
</dbReference>
<dbReference type="EMBL" id="CAXAJV020001292">
    <property type="protein sequence ID" value="CAL7942585.1"/>
    <property type="molecule type" value="Genomic_DNA"/>
</dbReference>
<evidence type="ECO:0000256" key="3">
    <source>
        <dbReference type="SAM" id="MobiDB-lite"/>
    </source>
</evidence>
<accession>A0ABP1NTH0</accession>
<dbReference type="Proteomes" id="UP001642520">
    <property type="component" value="Unassembled WGS sequence"/>
</dbReference>
<keyword evidence="2" id="KW-0788">Thiol protease</keyword>
<feature type="compositionally biased region" description="Acidic residues" evidence="3">
    <location>
        <begin position="285"/>
        <end position="294"/>
    </location>
</feature>
<gene>
    <name evidence="5" type="ORF">XYLVIOL_LOCUS5615</name>
</gene>